<protein>
    <recommendedName>
        <fullName evidence="4">Myb-like domain-containing protein</fullName>
    </recommendedName>
</protein>
<organism evidence="2 3">
    <name type="scientific">Podospora appendiculata</name>
    <dbReference type="NCBI Taxonomy" id="314037"/>
    <lineage>
        <taxon>Eukaryota</taxon>
        <taxon>Fungi</taxon>
        <taxon>Dikarya</taxon>
        <taxon>Ascomycota</taxon>
        <taxon>Pezizomycotina</taxon>
        <taxon>Sordariomycetes</taxon>
        <taxon>Sordariomycetidae</taxon>
        <taxon>Sordariales</taxon>
        <taxon>Podosporaceae</taxon>
        <taxon>Podospora</taxon>
    </lineage>
</organism>
<feature type="compositionally biased region" description="Basic residues" evidence="1">
    <location>
        <begin position="658"/>
        <end position="669"/>
    </location>
</feature>
<reference evidence="2" key="1">
    <citation type="journal article" date="2023" name="Mol. Phylogenet. Evol.">
        <title>Genome-scale phylogeny and comparative genomics of the fungal order Sordariales.</title>
        <authorList>
            <person name="Hensen N."/>
            <person name="Bonometti L."/>
            <person name="Westerberg I."/>
            <person name="Brannstrom I.O."/>
            <person name="Guillou S."/>
            <person name="Cros-Aarteil S."/>
            <person name="Calhoun S."/>
            <person name="Haridas S."/>
            <person name="Kuo A."/>
            <person name="Mondo S."/>
            <person name="Pangilinan J."/>
            <person name="Riley R."/>
            <person name="LaButti K."/>
            <person name="Andreopoulos B."/>
            <person name="Lipzen A."/>
            <person name="Chen C."/>
            <person name="Yan M."/>
            <person name="Daum C."/>
            <person name="Ng V."/>
            <person name="Clum A."/>
            <person name="Steindorff A."/>
            <person name="Ohm R.A."/>
            <person name="Martin F."/>
            <person name="Silar P."/>
            <person name="Natvig D.O."/>
            <person name="Lalanne C."/>
            <person name="Gautier V."/>
            <person name="Ament-Velasquez S.L."/>
            <person name="Kruys A."/>
            <person name="Hutchinson M.I."/>
            <person name="Powell A.J."/>
            <person name="Barry K."/>
            <person name="Miller A.N."/>
            <person name="Grigoriev I.V."/>
            <person name="Debuchy R."/>
            <person name="Gladieux P."/>
            <person name="Hiltunen Thoren M."/>
            <person name="Johannesson H."/>
        </authorList>
    </citation>
    <scope>NUCLEOTIDE SEQUENCE</scope>
    <source>
        <strain evidence="2">CBS 314.62</strain>
    </source>
</reference>
<gene>
    <name evidence="2" type="ORF">B0T22DRAFT_109073</name>
</gene>
<evidence type="ECO:0000256" key="1">
    <source>
        <dbReference type="SAM" id="MobiDB-lite"/>
    </source>
</evidence>
<feature type="region of interest" description="Disordered" evidence="1">
    <location>
        <begin position="502"/>
        <end position="528"/>
    </location>
</feature>
<reference evidence="2" key="2">
    <citation type="submission" date="2023-06" db="EMBL/GenBank/DDBJ databases">
        <authorList>
            <consortium name="Lawrence Berkeley National Laboratory"/>
            <person name="Haridas S."/>
            <person name="Hensen N."/>
            <person name="Bonometti L."/>
            <person name="Westerberg I."/>
            <person name="Brannstrom I.O."/>
            <person name="Guillou S."/>
            <person name="Cros-Aarteil S."/>
            <person name="Calhoun S."/>
            <person name="Kuo A."/>
            <person name="Mondo S."/>
            <person name="Pangilinan J."/>
            <person name="Riley R."/>
            <person name="Labutti K."/>
            <person name="Andreopoulos B."/>
            <person name="Lipzen A."/>
            <person name="Chen C."/>
            <person name="Yanf M."/>
            <person name="Daum C."/>
            <person name="Ng V."/>
            <person name="Clum A."/>
            <person name="Steindorff A."/>
            <person name="Ohm R."/>
            <person name="Martin F."/>
            <person name="Silar P."/>
            <person name="Natvig D."/>
            <person name="Lalanne C."/>
            <person name="Gautier V."/>
            <person name="Ament-Velasquez S.L."/>
            <person name="Kruys A."/>
            <person name="Hutchinson M.I."/>
            <person name="Powell A.J."/>
            <person name="Barry K."/>
            <person name="Miller A.N."/>
            <person name="Grigoriev I.V."/>
            <person name="Debuchy R."/>
            <person name="Gladieux P."/>
            <person name="Thoren M.H."/>
            <person name="Johannesson H."/>
        </authorList>
    </citation>
    <scope>NUCLEOTIDE SEQUENCE</scope>
    <source>
        <strain evidence="2">CBS 314.62</strain>
    </source>
</reference>
<feature type="compositionally biased region" description="Low complexity" evidence="1">
    <location>
        <begin position="54"/>
        <end position="84"/>
    </location>
</feature>
<feature type="region of interest" description="Disordered" evidence="1">
    <location>
        <begin position="1"/>
        <end position="207"/>
    </location>
</feature>
<evidence type="ECO:0000313" key="2">
    <source>
        <dbReference type="EMBL" id="KAK3695500.1"/>
    </source>
</evidence>
<accession>A0AAE1CIE2</accession>
<name>A0AAE1CIE2_9PEZI</name>
<comment type="caution">
    <text evidence="2">The sequence shown here is derived from an EMBL/GenBank/DDBJ whole genome shotgun (WGS) entry which is preliminary data.</text>
</comment>
<proteinExistence type="predicted"/>
<dbReference type="Proteomes" id="UP001270362">
    <property type="component" value="Unassembled WGS sequence"/>
</dbReference>
<keyword evidence="3" id="KW-1185">Reference proteome</keyword>
<dbReference type="EMBL" id="JAULSO010000001">
    <property type="protein sequence ID" value="KAK3695500.1"/>
    <property type="molecule type" value="Genomic_DNA"/>
</dbReference>
<feature type="region of interest" description="Disordered" evidence="1">
    <location>
        <begin position="635"/>
        <end position="703"/>
    </location>
</feature>
<feature type="compositionally biased region" description="Basic residues" evidence="1">
    <location>
        <begin position="1"/>
        <end position="11"/>
    </location>
</feature>
<feature type="compositionally biased region" description="Low complexity" evidence="1">
    <location>
        <begin position="514"/>
        <end position="524"/>
    </location>
</feature>
<evidence type="ECO:0008006" key="4">
    <source>
        <dbReference type="Google" id="ProtNLM"/>
    </source>
</evidence>
<sequence>MTGRPRGRPPGKRQQSNEPTTPAGRRSTRHQQQQIVPPPESLPEDQPNEDQDQEQSQVQDQAQVQDQGQDQNQDQDQHQNQNQEPEPEPEAEPEPEPGAEPEPEPETPHKTIEIDPAITGGAQAQAHGDDDMPPPPVPGPRSLRSQGKEAELGPTEATSRRAAVRDPRAKSLVSYVSDSPAYSPTPQQSDLTDTTPKSTPAPFLAGTPSLAMSLVSSERDETPGRRNTRAKLMARFLVRLFAASDDLFSHLAAPDPAVVDSDETWQDLHLIFKNAFETYRRSYVADISHPLIDPAYVLASLGTEKGSPRWFEVSRIIAAANLATLLDDIWSIKELDPLVFLQGLDAVFPSFFVSNEPAFCSAVSAEDIAAQVVEIRTHLSFLTLQKQMEGMVVFDPHELIVRIFCDESVSLDEVKACLASHDDPMPPLFRSVAGIDINGNRVSREHFLSRLRSVFTFVKEDPTRGFILRVDDIEQTYQFHSALENLKAFVVKSFHATKSLMQTSSQPGPHFFTSQSQSAASDSGSRIENQIQSQLESEAMVAHPPGASGGAQMTWDASSLRALKAMHQQGPDNGGRLSSQDIIAGTQDYQPNPYLPVGPAPYPPNLEAPRHHGMAYGEPHQSVFHANGSMFAESAAQLAGRKRPAPDDGSESIEPPRPAKKTRVRKKKAIIPVVTPADPALGDGRSETAGEGGSQYPELPNAQMEPDFEAVAQRSKELSAASRKAREPQVRSAWVRHDVRLLVKAVDTFKCKWSQIETQIKAGLIPFERPRDQQALRDKARLLKQDFLKADAVLPPSFDLVVLGRKERAAVEACGKNPDRKEADILDGRVVNTEFVPKEPGQELEQ</sequence>
<evidence type="ECO:0000313" key="3">
    <source>
        <dbReference type="Proteomes" id="UP001270362"/>
    </source>
</evidence>
<feature type="compositionally biased region" description="Polar residues" evidence="1">
    <location>
        <begin position="174"/>
        <end position="198"/>
    </location>
</feature>
<feature type="compositionally biased region" description="Acidic residues" evidence="1">
    <location>
        <begin position="85"/>
        <end position="105"/>
    </location>
</feature>
<dbReference type="AlphaFoldDB" id="A0AAE1CIE2"/>
<feature type="compositionally biased region" description="Acidic residues" evidence="1">
    <location>
        <begin position="42"/>
        <end position="53"/>
    </location>
</feature>